<sequence length="252" mass="25643">MNTLKSLATAFAMIGATIAAPALAEPIMLDAGDIGESFTVTYDGFADGQTIDGLSAETVFTLTGVTGSTYTFDYSVTNTTNSGVGSRISSFAFNTDPDISSAVSTGVYDNAVTDSNYPNGIGTVDVCFKAARTNSCAGNREGLLAGESGSGSLTLNFLTAPTTLTLDDFFVRYQSVRGVKGVSSASGQQTSTTSTSTTTSSTSTTTTSTSGGTPVPAPGGMLGLFALALIGFGLVRRRPRSAQRALGNPAYA</sequence>
<name>A0A547PCD0_9SPHN</name>
<keyword evidence="3" id="KW-0732">Signal</keyword>
<dbReference type="NCBIfam" id="NF033947">
    <property type="entry name" value="PEP-cistern"/>
    <property type="match status" value="1"/>
</dbReference>
<keyword evidence="2" id="KW-0812">Transmembrane</keyword>
<dbReference type="OrthoDB" id="7504626at2"/>
<keyword evidence="2" id="KW-0472">Membrane</keyword>
<gene>
    <name evidence="4" type="ORF">FGU71_07980</name>
</gene>
<dbReference type="AlphaFoldDB" id="A0A547PCD0"/>
<comment type="caution">
    <text evidence="4">The sequence shown here is derived from an EMBL/GenBank/DDBJ whole genome shotgun (WGS) entry which is preliminary data.</text>
</comment>
<evidence type="ECO:0000256" key="3">
    <source>
        <dbReference type="SAM" id="SignalP"/>
    </source>
</evidence>
<keyword evidence="2" id="KW-1133">Transmembrane helix</keyword>
<feature type="signal peptide" evidence="3">
    <location>
        <begin position="1"/>
        <end position="24"/>
    </location>
</feature>
<evidence type="ECO:0000313" key="4">
    <source>
        <dbReference type="EMBL" id="TRD11800.1"/>
    </source>
</evidence>
<keyword evidence="5" id="KW-1185">Reference proteome</keyword>
<evidence type="ECO:0000256" key="1">
    <source>
        <dbReference type="SAM" id="MobiDB-lite"/>
    </source>
</evidence>
<accession>A0A547PCD0</accession>
<evidence type="ECO:0000313" key="5">
    <source>
        <dbReference type="Proteomes" id="UP000316343"/>
    </source>
</evidence>
<dbReference type="RefSeq" id="WP_142788072.1">
    <property type="nucleotide sequence ID" value="NZ_VHJK01000001.1"/>
</dbReference>
<evidence type="ECO:0000256" key="2">
    <source>
        <dbReference type="SAM" id="Phobius"/>
    </source>
</evidence>
<organism evidence="4 5">
    <name type="scientific">Erythrobacter insulae</name>
    <dbReference type="NCBI Taxonomy" id="2584124"/>
    <lineage>
        <taxon>Bacteria</taxon>
        <taxon>Pseudomonadati</taxon>
        <taxon>Pseudomonadota</taxon>
        <taxon>Alphaproteobacteria</taxon>
        <taxon>Sphingomonadales</taxon>
        <taxon>Erythrobacteraceae</taxon>
        <taxon>Erythrobacter/Porphyrobacter group</taxon>
        <taxon>Erythrobacter</taxon>
    </lineage>
</organism>
<dbReference type="EMBL" id="VHJK01000001">
    <property type="protein sequence ID" value="TRD11800.1"/>
    <property type="molecule type" value="Genomic_DNA"/>
</dbReference>
<feature type="chain" id="PRO_5022236355" evidence="3">
    <location>
        <begin position="25"/>
        <end position="252"/>
    </location>
</feature>
<feature type="region of interest" description="Disordered" evidence="1">
    <location>
        <begin position="181"/>
        <end position="215"/>
    </location>
</feature>
<protein>
    <submittedName>
        <fullName evidence="4">PEP-CTERM sorting domain-containing protein</fullName>
    </submittedName>
</protein>
<proteinExistence type="predicted"/>
<feature type="compositionally biased region" description="Low complexity" evidence="1">
    <location>
        <begin position="183"/>
        <end position="213"/>
    </location>
</feature>
<dbReference type="Proteomes" id="UP000316343">
    <property type="component" value="Unassembled WGS sequence"/>
</dbReference>
<reference evidence="4 5" key="1">
    <citation type="submission" date="2019-06" db="EMBL/GenBank/DDBJ databases">
        <title>Erythrobacter insulae sp. nov., isolated from a tidal flat.</title>
        <authorList>
            <person name="Yoon J.-H."/>
        </authorList>
    </citation>
    <scope>NUCLEOTIDE SEQUENCE [LARGE SCALE GENOMIC DNA]</scope>
    <source>
        <strain evidence="4 5">JBTF-M21</strain>
    </source>
</reference>
<feature type="transmembrane region" description="Helical" evidence="2">
    <location>
        <begin position="215"/>
        <end position="235"/>
    </location>
</feature>